<organism evidence="2">
    <name type="scientific">Pseudarthrobacter sulfonivorans</name>
    <dbReference type="NCBI Taxonomy" id="121292"/>
    <lineage>
        <taxon>Bacteria</taxon>
        <taxon>Bacillati</taxon>
        <taxon>Actinomycetota</taxon>
        <taxon>Actinomycetes</taxon>
        <taxon>Micrococcales</taxon>
        <taxon>Micrococcaceae</taxon>
        <taxon>Pseudarthrobacter</taxon>
    </lineage>
</organism>
<protein>
    <recommendedName>
        <fullName evidence="4">Secretion protein HlyD</fullName>
    </recommendedName>
</protein>
<evidence type="ECO:0000313" key="3">
    <source>
        <dbReference type="Proteomes" id="UP000065151"/>
    </source>
</evidence>
<name>A0A0U2XBE3_9MICC</name>
<accession>A0A0U2XBE3</accession>
<dbReference type="Gene3D" id="2.40.420.20">
    <property type="match status" value="1"/>
</dbReference>
<feature type="region of interest" description="Disordered" evidence="1">
    <location>
        <begin position="100"/>
        <end position="120"/>
    </location>
</feature>
<evidence type="ECO:0000256" key="1">
    <source>
        <dbReference type="SAM" id="MobiDB-lite"/>
    </source>
</evidence>
<gene>
    <name evidence="2" type="ORF">AU252_08980</name>
</gene>
<dbReference type="STRING" id="121292.AU252_08980"/>
<sequence>MAWLAVFAVIAVALVKIAFVDGMKPQQGLMGPSAEVSIPVVQATRATVTNTVEVQATVDSDAAVAVKNTTAGTVTYLFVSPGQEVRTQAPLYQVRTEVQPDPAATARVSGESEGGAPAAPVRSAPVYTYTDVYAPVSGTVETLTILIDQQVSVGETTATVNPGTFTVSGSIDAAQQYRLLAKPGSAVISVVGGPAPFTCPAVTLKSLASTSGGTAGGAGGAGGASRGVPFAAAGPLGGTPAEGGTPTGTISCSVPSGVEVFAGLGATMTVTAGQSADVVTVPLTAVRGTVTDGTVWVSAGGPAPGGPAPDGSPSDGGAAVGGPVQSAPGEGSAASGPAGPGVPGGAVASGPPEERKVQLGLNDGSRVEVVSGLAEGEFVLEFIPGAPAQVQPGLQPGMAYPAGG</sequence>
<evidence type="ECO:0000313" key="2">
    <source>
        <dbReference type="EMBL" id="ALV41266.1"/>
    </source>
</evidence>
<dbReference type="EMBL" id="CP013747">
    <property type="protein sequence ID" value="ALV41266.1"/>
    <property type="molecule type" value="Genomic_DNA"/>
</dbReference>
<dbReference type="AlphaFoldDB" id="A0A0U2XBE3"/>
<dbReference type="KEGG" id="psul:AU252_08980"/>
<feature type="compositionally biased region" description="Low complexity" evidence="1">
    <location>
        <begin position="326"/>
        <end position="337"/>
    </location>
</feature>
<evidence type="ECO:0008006" key="4">
    <source>
        <dbReference type="Google" id="ProtNLM"/>
    </source>
</evidence>
<reference evidence="2 3" key="1">
    <citation type="submission" date="2015-12" db="EMBL/GenBank/DDBJ databases">
        <authorList>
            <person name="Shamseldin A."/>
            <person name="Moawad H."/>
            <person name="Abd El-Rahim W.M."/>
            <person name="Sadowsky M.J."/>
        </authorList>
    </citation>
    <scope>NUCLEOTIDE SEQUENCE [LARGE SCALE GENOMIC DNA]</scope>
    <source>
        <strain evidence="2 3">Ar51</strain>
    </source>
</reference>
<dbReference type="Gene3D" id="2.40.50.100">
    <property type="match status" value="1"/>
</dbReference>
<feature type="region of interest" description="Disordered" evidence="1">
    <location>
        <begin position="296"/>
        <end position="355"/>
    </location>
</feature>
<dbReference type="Proteomes" id="UP000065151">
    <property type="component" value="Chromosome"/>
</dbReference>
<proteinExistence type="predicted"/>